<dbReference type="EMBL" id="UINC01186880">
    <property type="protein sequence ID" value="SVD99318.1"/>
    <property type="molecule type" value="Genomic_DNA"/>
</dbReference>
<accession>A0A382ZXD4</accession>
<protein>
    <submittedName>
        <fullName evidence="1">Uncharacterized protein</fullName>
    </submittedName>
</protein>
<name>A0A382ZXD4_9ZZZZ</name>
<reference evidence="1" key="1">
    <citation type="submission" date="2018-05" db="EMBL/GenBank/DDBJ databases">
        <authorList>
            <person name="Lanie J.A."/>
            <person name="Ng W.-L."/>
            <person name="Kazmierczak K.M."/>
            <person name="Andrzejewski T.M."/>
            <person name="Davidsen T.M."/>
            <person name="Wayne K.J."/>
            <person name="Tettelin H."/>
            <person name="Glass J.I."/>
            <person name="Rusch D."/>
            <person name="Podicherti R."/>
            <person name="Tsui H.-C.T."/>
            <person name="Winkler M.E."/>
        </authorList>
    </citation>
    <scope>NUCLEOTIDE SEQUENCE</scope>
</reference>
<dbReference type="InterPro" id="IPR024364">
    <property type="entry name" value="Baseplate_phage_T4-like"/>
</dbReference>
<evidence type="ECO:0000313" key="1">
    <source>
        <dbReference type="EMBL" id="SVD99318.1"/>
    </source>
</evidence>
<proteinExistence type="predicted"/>
<sequence>MLPKLDTPTYRLTLPSTGEEIQYRPFLVKEQKLLMMAQESEDDNEIVDTVSQIVNACTFEKIDVNQSPMFDIEYIFLKIRGKSVGEKIDLTVTCPDDEVTTVPVQVDINEISVLMSEEHKNEIEVT</sequence>
<gene>
    <name evidence="1" type="ORF">METZ01_LOCUS452172</name>
</gene>
<dbReference type="AlphaFoldDB" id="A0A382ZXD4"/>
<organism evidence="1">
    <name type="scientific">marine metagenome</name>
    <dbReference type="NCBI Taxonomy" id="408172"/>
    <lineage>
        <taxon>unclassified sequences</taxon>
        <taxon>metagenomes</taxon>
        <taxon>ecological metagenomes</taxon>
    </lineage>
</organism>
<dbReference type="Pfam" id="PF12322">
    <property type="entry name" value="T4_baseplate"/>
    <property type="match status" value="1"/>
</dbReference>
<feature type="non-terminal residue" evidence="1">
    <location>
        <position position="126"/>
    </location>
</feature>